<feature type="region of interest" description="Disordered" evidence="1">
    <location>
        <begin position="33"/>
        <end position="53"/>
    </location>
</feature>
<organism evidence="2 3">
    <name type="scientific">Eumeta variegata</name>
    <name type="common">Bagworm moth</name>
    <name type="synonym">Eumeta japonica</name>
    <dbReference type="NCBI Taxonomy" id="151549"/>
    <lineage>
        <taxon>Eukaryota</taxon>
        <taxon>Metazoa</taxon>
        <taxon>Ecdysozoa</taxon>
        <taxon>Arthropoda</taxon>
        <taxon>Hexapoda</taxon>
        <taxon>Insecta</taxon>
        <taxon>Pterygota</taxon>
        <taxon>Neoptera</taxon>
        <taxon>Endopterygota</taxon>
        <taxon>Lepidoptera</taxon>
        <taxon>Glossata</taxon>
        <taxon>Ditrysia</taxon>
        <taxon>Tineoidea</taxon>
        <taxon>Psychidae</taxon>
        <taxon>Oiketicinae</taxon>
        <taxon>Eumeta</taxon>
    </lineage>
</organism>
<dbReference type="EMBL" id="BGZK01000029">
    <property type="protein sequence ID" value="GBP08127.1"/>
    <property type="molecule type" value="Genomic_DNA"/>
</dbReference>
<reference evidence="2 3" key="1">
    <citation type="journal article" date="2019" name="Commun. Biol.">
        <title>The bagworm genome reveals a unique fibroin gene that provides high tensile strength.</title>
        <authorList>
            <person name="Kono N."/>
            <person name="Nakamura H."/>
            <person name="Ohtoshi R."/>
            <person name="Tomita M."/>
            <person name="Numata K."/>
            <person name="Arakawa K."/>
        </authorList>
    </citation>
    <scope>NUCLEOTIDE SEQUENCE [LARGE SCALE GENOMIC DNA]</scope>
</reference>
<accession>A0A4C1T3U8</accession>
<gene>
    <name evidence="2" type="ORF">EVAR_2920_1</name>
</gene>
<proteinExistence type="predicted"/>
<dbReference type="Proteomes" id="UP000299102">
    <property type="component" value="Unassembled WGS sequence"/>
</dbReference>
<dbReference type="AlphaFoldDB" id="A0A4C1T3U8"/>
<keyword evidence="3" id="KW-1185">Reference proteome</keyword>
<evidence type="ECO:0000313" key="3">
    <source>
        <dbReference type="Proteomes" id="UP000299102"/>
    </source>
</evidence>
<protein>
    <submittedName>
        <fullName evidence="2">Uncharacterized protein</fullName>
    </submittedName>
</protein>
<evidence type="ECO:0000256" key="1">
    <source>
        <dbReference type="SAM" id="MobiDB-lite"/>
    </source>
</evidence>
<name>A0A4C1T3U8_EUMVA</name>
<comment type="caution">
    <text evidence="2">The sequence shown here is derived from an EMBL/GenBank/DDBJ whole genome shotgun (WGS) entry which is preliminary data.</text>
</comment>
<evidence type="ECO:0000313" key="2">
    <source>
        <dbReference type="EMBL" id="GBP08127.1"/>
    </source>
</evidence>
<sequence length="102" mass="11247">MFRVSCRRLGNGTYLEIDQLELQVHRANSARLSEDAYGGGSVDESVLGSKDTRSSRTLRAHAVHCRADARVSPARALRLFDRLAITSYNSPTHIITSDTRSG</sequence>